<evidence type="ECO:0000313" key="3">
    <source>
        <dbReference type="Proteomes" id="UP000192343"/>
    </source>
</evidence>
<dbReference type="AlphaFoldDB" id="A0A1Y1RZQ4"/>
<comment type="caution">
    <text evidence="2">The sequence shown here is derived from an EMBL/GenBank/DDBJ whole genome shotgun (WGS) entry which is preliminary data.</text>
</comment>
<dbReference type="SUPFAM" id="SSF51658">
    <property type="entry name" value="Xylose isomerase-like"/>
    <property type="match status" value="1"/>
</dbReference>
<name>A0A1Y1RZQ4_9SPIO</name>
<organism evidence="2 3">
    <name type="scientific">Marispirochaeta aestuarii</name>
    <dbReference type="NCBI Taxonomy" id="1963862"/>
    <lineage>
        <taxon>Bacteria</taxon>
        <taxon>Pseudomonadati</taxon>
        <taxon>Spirochaetota</taxon>
        <taxon>Spirochaetia</taxon>
        <taxon>Spirochaetales</taxon>
        <taxon>Spirochaetaceae</taxon>
        <taxon>Marispirochaeta</taxon>
    </lineage>
</organism>
<dbReference type="Proteomes" id="UP000192343">
    <property type="component" value="Unassembled WGS sequence"/>
</dbReference>
<keyword evidence="3" id="KW-1185">Reference proteome</keyword>
<sequence length="277" mass="30957">MKLGIRAHDMGMKESFEEVARSAGELGFESVQLVLHKAVRNARHQAGELSPEYCSRIRRAFEGQGLEIALLGAYFNWFHDEGARGKAKYIDHLRHAKAMGSPMVGTEVQGVRKDRWGSIPENESPEAWSLVIETAGELAEAAQEAGVLAGIEGACSHVLSTPRKVLELTEQAGPEGFALIFDLFNFLNQHNYTEQRRIIDEALELYGEKLAVVHCKDFVPKKDSLEQVPPGEGLFDYPYLIRRLKSLGRDDMHLIFEGVTGDAIVSSRDHILRLMEQ</sequence>
<reference evidence="2 3" key="1">
    <citation type="submission" date="2017-03" db="EMBL/GenBank/DDBJ databases">
        <title>Draft Genome sequence of Marispirochaeta sp. strain JC444.</title>
        <authorList>
            <person name="Shivani Y."/>
            <person name="Subhash Y."/>
            <person name="Sasikala C."/>
            <person name="Ramana C."/>
        </authorList>
    </citation>
    <scope>NUCLEOTIDE SEQUENCE [LARGE SCALE GENOMIC DNA]</scope>
    <source>
        <strain evidence="2 3">JC444</strain>
    </source>
</reference>
<dbReference type="Pfam" id="PF01261">
    <property type="entry name" value="AP_endonuc_2"/>
    <property type="match status" value="1"/>
</dbReference>
<dbReference type="InterPro" id="IPR050312">
    <property type="entry name" value="IolE/XylAMocC-like"/>
</dbReference>
<feature type="domain" description="Xylose isomerase-like TIM barrel" evidence="1">
    <location>
        <begin position="23"/>
        <end position="258"/>
    </location>
</feature>
<dbReference type="STRING" id="1963862.B4O97_06445"/>
<proteinExistence type="predicted"/>
<accession>A0A1Y1RZQ4</accession>
<dbReference type="PANTHER" id="PTHR12110">
    <property type="entry name" value="HYDROXYPYRUVATE ISOMERASE"/>
    <property type="match status" value="1"/>
</dbReference>
<dbReference type="InterPro" id="IPR013022">
    <property type="entry name" value="Xyl_isomerase-like_TIM-brl"/>
</dbReference>
<gene>
    <name evidence="2" type="ORF">B4O97_06445</name>
</gene>
<protein>
    <recommendedName>
        <fullName evidence="1">Xylose isomerase-like TIM barrel domain-containing protein</fullName>
    </recommendedName>
</protein>
<dbReference type="Gene3D" id="3.20.20.150">
    <property type="entry name" value="Divalent-metal-dependent TIM barrel enzymes"/>
    <property type="match status" value="1"/>
</dbReference>
<dbReference type="InterPro" id="IPR036237">
    <property type="entry name" value="Xyl_isomerase-like_sf"/>
</dbReference>
<dbReference type="OrthoDB" id="9814946at2"/>
<evidence type="ECO:0000259" key="1">
    <source>
        <dbReference type="Pfam" id="PF01261"/>
    </source>
</evidence>
<dbReference type="EMBL" id="MWQY01000006">
    <property type="protein sequence ID" value="ORC36227.1"/>
    <property type="molecule type" value="Genomic_DNA"/>
</dbReference>
<dbReference type="RefSeq" id="WP_083049347.1">
    <property type="nucleotide sequence ID" value="NZ_MWQY01000006.1"/>
</dbReference>
<evidence type="ECO:0000313" key="2">
    <source>
        <dbReference type="EMBL" id="ORC36227.1"/>
    </source>
</evidence>